<evidence type="ECO:0000313" key="3">
    <source>
        <dbReference type="Proteomes" id="UP001064489"/>
    </source>
</evidence>
<name>A0AAD5JGK2_ACENE</name>
<feature type="region of interest" description="Disordered" evidence="1">
    <location>
        <begin position="1"/>
        <end position="46"/>
    </location>
</feature>
<organism evidence="2 3">
    <name type="scientific">Acer negundo</name>
    <name type="common">Box elder</name>
    <dbReference type="NCBI Taxonomy" id="4023"/>
    <lineage>
        <taxon>Eukaryota</taxon>
        <taxon>Viridiplantae</taxon>
        <taxon>Streptophyta</taxon>
        <taxon>Embryophyta</taxon>
        <taxon>Tracheophyta</taxon>
        <taxon>Spermatophyta</taxon>
        <taxon>Magnoliopsida</taxon>
        <taxon>eudicotyledons</taxon>
        <taxon>Gunneridae</taxon>
        <taxon>Pentapetalae</taxon>
        <taxon>rosids</taxon>
        <taxon>malvids</taxon>
        <taxon>Sapindales</taxon>
        <taxon>Sapindaceae</taxon>
        <taxon>Hippocastanoideae</taxon>
        <taxon>Acereae</taxon>
        <taxon>Acer</taxon>
    </lineage>
</organism>
<dbReference type="EMBL" id="JAJSOW010000002">
    <property type="protein sequence ID" value="KAI9198373.1"/>
    <property type="molecule type" value="Genomic_DNA"/>
</dbReference>
<dbReference type="AlphaFoldDB" id="A0AAD5JGK2"/>
<reference evidence="2 3" key="1">
    <citation type="journal article" date="2022" name="Plant J.">
        <title>Strategies of tolerance reflected in two North American maple genomes.</title>
        <authorList>
            <person name="McEvoy S.L."/>
            <person name="Sezen U.U."/>
            <person name="Trouern-Trend A."/>
            <person name="McMahon S.M."/>
            <person name="Schaberg P.G."/>
            <person name="Yang J."/>
            <person name="Wegrzyn J.L."/>
            <person name="Swenson N.G."/>
        </authorList>
    </citation>
    <scope>NUCLEOTIDE SEQUENCE [LARGE SCALE GENOMIC DNA]</scope>
    <source>
        <strain evidence="2">91603</strain>
    </source>
</reference>
<sequence>MKEKNELLDDGDDGDDRGDGDDGAPIGKILLRRNAPKQKEKPLVKKKQRKTVIITCLAEEDPLHSLYSPRYTSTPLEDLHQDIHLPLPKTLHQGIHLPLLKTCYTHLPHRIHLGHPLSNLPHQCHHDRNLNLRITDLLEAVKALPDLLEGVVKREVSQLPGVLRGLMQEIQSTCGQSNEEAPLTDVRDQSLYVEKEVDACVSTEHELTPSAEKEVAGSVLLSEDLRVGYNL</sequence>
<gene>
    <name evidence="2" type="ORF">LWI28_014726</name>
</gene>
<dbReference type="Proteomes" id="UP001064489">
    <property type="component" value="Chromosome 13"/>
</dbReference>
<evidence type="ECO:0000256" key="1">
    <source>
        <dbReference type="SAM" id="MobiDB-lite"/>
    </source>
</evidence>
<keyword evidence="3" id="KW-1185">Reference proteome</keyword>
<feature type="compositionally biased region" description="Acidic residues" evidence="1">
    <location>
        <begin position="8"/>
        <end position="22"/>
    </location>
</feature>
<evidence type="ECO:0000313" key="2">
    <source>
        <dbReference type="EMBL" id="KAI9198373.1"/>
    </source>
</evidence>
<comment type="caution">
    <text evidence="2">The sequence shown here is derived from an EMBL/GenBank/DDBJ whole genome shotgun (WGS) entry which is preliminary data.</text>
</comment>
<proteinExistence type="predicted"/>
<accession>A0AAD5JGK2</accession>
<protein>
    <submittedName>
        <fullName evidence="2">Uncharacterized protein</fullName>
    </submittedName>
</protein>